<gene>
    <name evidence="1" type="ORF">KPSA1_01046</name>
</gene>
<dbReference type="EMBL" id="BGJZ01000042">
    <property type="protein sequence ID" value="GBH07686.1"/>
    <property type="molecule type" value="Genomic_DNA"/>
</dbReference>
<dbReference type="Proteomes" id="UP000247480">
    <property type="component" value="Unassembled WGS sequence"/>
</dbReference>
<comment type="caution">
    <text evidence="1">The sequence shown here is derived from an EMBL/GenBank/DDBJ whole genome shotgun (WGS) entry which is preliminary data.</text>
</comment>
<proteinExistence type="predicted"/>
<dbReference type="AlphaFoldDB" id="A0A2V0Q4X1"/>
<evidence type="ECO:0000313" key="2">
    <source>
        <dbReference type="Proteomes" id="UP000247480"/>
    </source>
</evidence>
<protein>
    <submittedName>
        <fullName evidence="1">Phosphoribosylamine-glycine ligase</fullName>
    </submittedName>
</protein>
<reference evidence="1 2" key="1">
    <citation type="submission" date="2018-04" db="EMBL/GenBank/DDBJ databases">
        <title>Draft genome sequence of Pseudomonas syringae pv. actinidiae biovar 1 strains isolated from kiwifruit in Kagawa prefecture.</title>
        <authorList>
            <person name="Tabuchi M."/>
            <person name="Saito M."/>
            <person name="Fujiwara S."/>
            <person name="Sasa N."/>
            <person name="Akimitsu K."/>
            <person name="Gomi K."/>
            <person name="Konishi-Sugita S."/>
            <person name="Hamano K."/>
            <person name="Kataoka I."/>
        </authorList>
    </citation>
    <scope>NUCLEOTIDE SEQUENCE [LARGE SCALE GENOMIC DNA]</scope>
    <source>
        <strain evidence="1 2">MAFF212206</strain>
    </source>
</reference>
<evidence type="ECO:0000313" key="1">
    <source>
        <dbReference type="EMBL" id="GBH07686.1"/>
    </source>
</evidence>
<sequence length="61" mass="6797">MTMMRGAPSRLEPGAILTWRLTFSGADRSQLRHIIVDCRLSIVAPRPISFDPTLGGEDWSL</sequence>
<organism evidence="1 2">
    <name type="scientific">Pseudomonas syringae pv. actinidiae</name>
    <dbReference type="NCBI Taxonomy" id="103796"/>
    <lineage>
        <taxon>Bacteria</taxon>
        <taxon>Pseudomonadati</taxon>
        <taxon>Pseudomonadota</taxon>
        <taxon>Gammaproteobacteria</taxon>
        <taxon>Pseudomonadales</taxon>
        <taxon>Pseudomonadaceae</taxon>
        <taxon>Pseudomonas</taxon>
        <taxon>Pseudomonas syringae</taxon>
    </lineage>
</organism>
<dbReference type="GO" id="GO:0016874">
    <property type="term" value="F:ligase activity"/>
    <property type="evidence" value="ECO:0007669"/>
    <property type="project" value="UniProtKB-KW"/>
</dbReference>
<accession>A0A2V0Q4X1</accession>
<name>A0A2V0Q4X1_PSESF</name>
<keyword evidence="1" id="KW-0436">Ligase</keyword>